<keyword evidence="4 8" id="KW-0862">Zinc</keyword>
<evidence type="ECO:0000256" key="5">
    <source>
        <dbReference type="ARBA" id="ARBA00023186"/>
    </source>
</evidence>
<feature type="zinc finger region" description="CR-type" evidence="9">
    <location>
        <begin position="151"/>
        <end position="233"/>
    </location>
</feature>
<dbReference type="CDD" id="cd10747">
    <property type="entry name" value="DnaJ_C"/>
    <property type="match status" value="1"/>
</dbReference>
<feature type="domain" description="J" evidence="10">
    <location>
        <begin position="4"/>
        <end position="66"/>
    </location>
</feature>
<keyword evidence="8" id="KW-0346">Stress response</keyword>
<dbReference type="InterPro" id="IPR036410">
    <property type="entry name" value="HSP_DnaJ_Cys-rich_dom_sf"/>
</dbReference>
<dbReference type="STRING" id="1802333.A3G03_01660"/>
<comment type="similarity">
    <text evidence="6 8">Belongs to the DnaJ family.</text>
</comment>
<dbReference type="PRINTS" id="PR00625">
    <property type="entry name" value="JDOMAIN"/>
</dbReference>
<dbReference type="Pfam" id="PF01556">
    <property type="entry name" value="DnaJ_C"/>
    <property type="match status" value="1"/>
</dbReference>
<feature type="repeat" description="CXXCXGXG motif" evidence="8">
    <location>
        <begin position="221"/>
        <end position="228"/>
    </location>
</feature>
<keyword evidence="8" id="KW-0235">DNA replication</keyword>
<comment type="subunit">
    <text evidence="8">Homodimer.</text>
</comment>
<keyword evidence="5 8" id="KW-0143">Chaperone</keyword>
<keyword evidence="1 8" id="KW-0479">Metal-binding</keyword>
<dbReference type="GO" id="GO:0051082">
    <property type="term" value="F:unfolded protein binding"/>
    <property type="evidence" value="ECO:0007669"/>
    <property type="project" value="UniProtKB-UniRule"/>
</dbReference>
<dbReference type="PROSITE" id="PS51188">
    <property type="entry name" value="ZF_CR"/>
    <property type="match status" value="1"/>
</dbReference>
<keyword evidence="8" id="KW-0963">Cytoplasm</keyword>
<protein>
    <recommendedName>
        <fullName evidence="7 8">Chaperone protein DnaJ</fullName>
    </recommendedName>
</protein>
<evidence type="ECO:0000256" key="4">
    <source>
        <dbReference type="ARBA" id="ARBA00022833"/>
    </source>
</evidence>
<feature type="repeat" description="CXXCXGXG motif" evidence="8">
    <location>
        <begin position="207"/>
        <end position="214"/>
    </location>
</feature>
<dbReference type="SUPFAM" id="SSF57938">
    <property type="entry name" value="DnaJ/Hsp40 cysteine-rich domain"/>
    <property type="match status" value="1"/>
</dbReference>
<dbReference type="FunFam" id="2.10.230.10:FF:000002">
    <property type="entry name" value="Molecular chaperone DnaJ"/>
    <property type="match status" value="1"/>
</dbReference>
<feature type="binding site" evidence="8">
    <location>
        <position position="210"/>
    </location>
    <ligand>
        <name>Zn(2+)</name>
        <dbReference type="ChEBI" id="CHEBI:29105"/>
        <label>2</label>
    </ligand>
</feature>
<dbReference type="AlphaFoldDB" id="A0A1G2P4K0"/>
<comment type="domain">
    <text evidence="8">The J domain is necessary and sufficient to stimulate DnaK ATPase activity. Zinc center 1 plays an important role in the autonomous, DnaK-independent chaperone activity of DnaJ. Zinc center 2 is essential for interaction with DnaK and for DnaJ activity.</text>
</comment>
<feature type="binding site" evidence="8">
    <location>
        <position position="181"/>
    </location>
    <ligand>
        <name>Zn(2+)</name>
        <dbReference type="ChEBI" id="CHEBI:29105"/>
        <label>2</label>
    </ligand>
</feature>
<feature type="binding site" evidence="8">
    <location>
        <position position="207"/>
    </location>
    <ligand>
        <name>Zn(2+)</name>
        <dbReference type="ChEBI" id="CHEBI:29105"/>
        <label>2</label>
    </ligand>
</feature>
<dbReference type="InterPro" id="IPR012724">
    <property type="entry name" value="DnaJ"/>
</dbReference>
<feature type="repeat" description="CXXCXGXG motif" evidence="8">
    <location>
        <begin position="181"/>
        <end position="188"/>
    </location>
</feature>
<feature type="binding site" evidence="8">
    <location>
        <position position="224"/>
    </location>
    <ligand>
        <name>Zn(2+)</name>
        <dbReference type="ChEBI" id="CHEBI:29105"/>
        <label>1</label>
    </ligand>
</feature>
<comment type="cofactor">
    <cofactor evidence="8">
        <name>Zn(2+)</name>
        <dbReference type="ChEBI" id="CHEBI:29105"/>
    </cofactor>
    <text evidence="8">Binds 2 Zn(2+) ions per monomer.</text>
</comment>
<dbReference type="GO" id="GO:0031072">
    <property type="term" value="F:heat shock protein binding"/>
    <property type="evidence" value="ECO:0007669"/>
    <property type="project" value="InterPro"/>
</dbReference>
<evidence type="ECO:0000256" key="9">
    <source>
        <dbReference type="PROSITE-ProRule" id="PRU00546"/>
    </source>
</evidence>
<organism evidence="12 13">
    <name type="scientific">Candidatus Taylorbacteria bacterium RIFCSPLOWO2_12_FULL_44_15c</name>
    <dbReference type="NCBI Taxonomy" id="1802333"/>
    <lineage>
        <taxon>Bacteria</taxon>
        <taxon>Candidatus Tayloriibacteriota</taxon>
    </lineage>
</organism>
<dbReference type="InterPro" id="IPR001623">
    <property type="entry name" value="DnaJ_domain"/>
</dbReference>
<comment type="caution">
    <text evidence="12">The sequence shown here is derived from an EMBL/GenBank/DDBJ whole genome shotgun (WGS) entry which is preliminary data.</text>
</comment>
<dbReference type="GO" id="GO:0005524">
    <property type="term" value="F:ATP binding"/>
    <property type="evidence" value="ECO:0007669"/>
    <property type="project" value="InterPro"/>
</dbReference>
<dbReference type="GO" id="GO:0006260">
    <property type="term" value="P:DNA replication"/>
    <property type="evidence" value="ECO:0007669"/>
    <property type="project" value="UniProtKB-KW"/>
</dbReference>
<dbReference type="EMBL" id="MHSL01000027">
    <property type="protein sequence ID" value="OHA43287.1"/>
    <property type="molecule type" value="Genomic_DNA"/>
</dbReference>
<dbReference type="GO" id="GO:0005737">
    <property type="term" value="C:cytoplasm"/>
    <property type="evidence" value="ECO:0007669"/>
    <property type="project" value="UniProtKB-SubCell"/>
</dbReference>
<dbReference type="GO" id="GO:0008270">
    <property type="term" value="F:zinc ion binding"/>
    <property type="evidence" value="ECO:0007669"/>
    <property type="project" value="UniProtKB-UniRule"/>
</dbReference>
<proteinExistence type="inferred from homology"/>
<keyword evidence="3 8" id="KW-0863">Zinc-finger</keyword>
<sequence length="372" mass="39803">MAKDYYETLGVPKNASKDEIKKAFRNLAHQYHPDKKGGDEKKFKEANEAYSVLSDDKKRAEYDSYGRVFSSASAGSGPAGFDGFSAQGGPASGWDFNFGEGFGNANFDFGDVNIGEIFGDFFGHSTGGSRRPRGHDISIDLEISFEESIFGVERKIFITKTGLCDLCRGSGAKPGVGEKTCSACNGKGKLHETRRSFLGSFTSVRACGTCRGAGKVPEEKCPQCRGLGVIRKESEIVVNIPSGISDGEVIRLAGAGEAVAGGAPGDLYAKIYVKKHSLFHKEGSNLVTDLKIKLSTALLGGEYNLKTLDGDIVVKVPVGVSFGEILRVRGKGVPLGRGGKRGDLLIRVKIELPAHLSKDTAELVKRLKEKGI</sequence>
<feature type="repeat" description="CXXCXGXG motif" evidence="8">
    <location>
        <begin position="164"/>
        <end position="171"/>
    </location>
</feature>
<evidence type="ECO:0000259" key="10">
    <source>
        <dbReference type="PROSITE" id="PS50076"/>
    </source>
</evidence>
<name>A0A1G2P4K0_9BACT</name>
<gene>
    <name evidence="8" type="primary">dnaJ</name>
    <name evidence="12" type="ORF">A3G03_01660</name>
</gene>
<evidence type="ECO:0000313" key="13">
    <source>
        <dbReference type="Proteomes" id="UP000176355"/>
    </source>
</evidence>
<feature type="binding site" evidence="8">
    <location>
        <position position="184"/>
    </location>
    <ligand>
        <name>Zn(2+)</name>
        <dbReference type="ChEBI" id="CHEBI:29105"/>
        <label>2</label>
    </ligand>
</feature>
<dbReference type="SMART" id="SM00271">
    <property type="entry name" value="DnaJ"/>
    <property type="match status" value="1"/>
</dbReference>
<accession>A0A1G2P4K0</accession>
<dbReference type="PANTHER" id="PTHR43096">
    <property type="entry name" value="DNAJ HOMOLOG 1, MITOCHONDRIAL-RELATED"/>
    <property type="match status" value="1"/>
</dbReference>
<dbReference type="InterPro" id="IPR018253">
    <property type="entry name" value="DnaJ_domain_CS"/>
</dbReference>
<feature type="domain" description="CR-type" evidence="11">
    <location>
        <begin position="151"/>
        <end position="233"/>
    </location>
</feature>
<dbReference type="Gene3D" id="2.10.230.10">
    <property type="entry name" value="Heat shock protein DnaJ, cysteine-rich domain"/>
    <property type="match status" value="1"/>
</dbReference>
<comment type="subcellular location">
    <subcellularLocation>
        <location evidence="8">Cytoplasm</location>
    </subcellularLocation>
</comment>
<keyword evidence="2 8" id="KW-0677">Repeat</keyword>
<comment type="function">
    <text evidence="8">Participates actively in the response to hyperosmotic and heat shock by preventing the aggregation of stress-denatured proteins and by disaggregating proteins, also in an autonomous, DnaK-independent fashion. Unfolded proteins bind initially to DnaJ; upon interaction with the DnaJ-bound protein, DnaK hydrolyzes its bound ATP, resulting in the formation of a stable complex. GrpE releases ADP from DnaK; ATP binding to DnaK triggers the release of the substrate protein, thus completing the reaction cycle. Several rounds of ATP-dependent interactions between DnaJ, DnaK and GrpE are required for fully efficient folding. Also involved, together with DnaK and GrpE, in the DNA replication of plasmids through activation of initiation proteins.</text>
</comment>
<dbReference type="SUPFAM" id="SSF46565">
    <property type="entry name" value="Chaperone J-domain"/>
    <property type="match status" value="1"/>
</dbReference>
<dbReference type="InterPro" id="IPR001305">
    <property type="entry name" value="HSP_DnaJ_Cys-rich_dom"/>
</dbReference>
<dbReference type="Gene3D" id="1.10.287.110">
    <property type="entry name" value="DnaJ domain"/>
    <property type="match status" value="1"/>
</dbReference>
<dbReference type="NCBIfam" id="NF008035">
    <property type="entry name" value="PRK10767.1"/>
    <property type="match status" value="1"/>
</dbReference>
<dbReference type="GO" id="GO:0042026">
    <property type="term" value="P:protein refolding"/>
    <property type="evidence" value="ECO:0007669"/>
    <property type="project" value="TreeGrafter"/>
</dbReference>
<dbReference type="SUPFAM" id="SSF49493">
    <property type="entry name" value="HSP40/DnaJ peptide-binding domain"/>
    <property type="match status" value="2"/>
</dbReference>
<dbReference type="HAMAP" id="MF_01152">
    <property type="entry name" value="DnaJ"/>
    <property type="match status" value="1"/>
</dbReference>
<evidence type="ECO:0000259" key="11">
    <source>
        <dbReference type="PROSITE" id="PS51188"/>
    </source>
</evidence>
<dbReference type="Pfam" id="PF00226">
    <property type="entry name" value="DnaJ"/>
    <property type="match status" value="1"/>
</dbReference>
<feature type="binding site" evidence="8">
    <location>
        <position position="164"/>
    </location>
    <ligand>
        <name>Zn(2+)</name>
        <dbReference type="ChEBI" id="CHEBI:29105"/>
        <label>1</label>
    </ligand>
</feature>
<dbReference type="PROSITE" id="PS50076">
    <property type="entry name" value="DNAJ_2"/>
    <property type="match status" value="1"/>
</dbReference>
<evidence type="ECO:0000256" key="8">
    <source>
        <dbReference type="HAMAP-Rule" id="MF_01152"/>
    </source>
</evidence>
<evidence type="ECO:0000256" key="7">
    <source>
        <dbReference type="ARBA" id="ARBA00067609"/>
    </source>
</evidence>
<dbReference type="Proteomes" id="UP000176355">
    <property type="component" value="Unassembled WGS sequence"/>
</dbReference>
<evidence type="ECO:0000256" key="3">
    <source>
        <dbReference type="ARBA" id="ARBA00022771"/>
    </source>
</evidence>
<dbReference type="InterPro" id="IPR036869">
    <property type="entry name" value="J_dom_sf"/>
</dbReference>
<dbReference type="FunFam" id="2.60.260.20:FF:000013">
    <property type="entry name" value="DnaJ subfamily B member 11"/>
    <property type="match status" value="1"/>
</dbReference>
<evidence type="ECO:0000256" key="1">
    <source>
        <dbReference type="ARBA" id="ARBA00022723"/>
    </source>
</evidence>
<evidence type="ECO:0000313" key="12">
    <source>
        <dbReference type="EMBL" id="OHA43287.1"/>
    </source>
</evidence>
<dbReference type="GO" id="GO:0009408">
    <property type="term" value="P:response to heat"/>
    <property type="evidence" value="ECO:0007669"/>
    <property type="project" value="InterPro"/>
</dbReference>
<dbReference type="CDD" id="cd06257">
    <property type="entry name" value="DnaJ"/>
    <property type="match status" value="1"/>
</dbReference>
<reference evidence="12 13" key="1">
    <citation type="journal article" date="2016" name="Nat. Commun.">
        <title>Thousands of microbial genomes shed light on interconnected biogeochemical processes in an aquifer system.</title>
        <authorList>
            <person name="Anantharaman K."/>
            <person name="Brown C.T."/>
            <person name="Hug L.A."/>
            <person name="Sharon I."/>
            <person name="Castelle C.J."/>
            <person name="Probst A.J."/>
            <person name="Thomas B.C."/>
            <person name="Singh A."/>
            <person name="Wilkins M.J."/>
            <person name="Karaoz U."/>
            <person name="Brodie E.L."/>
            <person name="Williams K.H."/>
            <person name="Hubbard S.S."/>
            <person name="Banfield J.F."/>
        </authorList>
    </citation>
    <scope>NUCLEOTIDE SEQUENCE [LARGE SCALE GENOMIC DNA]</scope>
</reference>
<dbReference type="CDD" id="cd10719">
    <property type="entry name" value="DnaJ_zf"/>
    <property type="match status" value="1"/>
</dbReference>
<evidence type="ECO:0000256" key="6">
    <source>
        <dbReference type="ARBA" id="ARBA00061004"/>
    </source>
</evidence>
<dbReference type="PANTHER" id="PTHR43096:SF52">
    <property type="entry name" value="DNAJ HOMOLOG 1, MITOCHONDRIAL-RELATED"/>
    <property type="match status" value="1"/>
</dbReference>
<feature type="binding site" evidence="8">
    <location>
        <position position="167"/>
    </location>
    <ligand>
        <name>Zn(2+)</name>
        <dbReference type="ChEBI" id="CHEBI:29105"/>
        <label>1</label>
    </ligand>
</feature>
<feature type="binding site" evidence="8">
    <location>
        <position position="221"/>
    </location>
    <ligand>
        <name>Zn(2+)</name>
        <dbReference type="ChEBI" id="CHEBI:29105"/>
        <label>1</label>
    </ligand>
</feature>
<dbReference type="InterPro" id="IPR002939">
    <property type="entry name" value="DnaJ_C"/>
</dbReference>
<dbReference type="InterPro" id="IPR008971">
    <property type="entry name" value="HSP40/DnaJ_pept-bd"/>
</dbReference>
<dbReference type="PROSITE" id="PS00636">
    <property type="entry name" value="DNAJ_1"/>
    <property type="match status" value="1"/>
</dbReference>
<evidence type="ECO:0000256" key="2">
    <source>
        <dbReference type="ARBA" id="ARBA00022737"/>
    </source>
</evidence>
<dbReference type="Pfam" id="PF00684">
    <property type="entry name" value="DnaJ_CXXCXGXG"/>
    <property type="match status" value="1"/>
</dbReference>
<dbReference type="Gene3D" id="2.60.260.20">
    <property type="entry name" value="Urease metallochaperone UreE, N-terminal domain"/>
    <property type="match status" value="2"/>
</dbReference>